<dbReference type="InterPro" id="IPR027417">
    <property type="entry name" value="P-loop_NTPase"/>
</dbReference>
<dbReference type="GO" id="GO:0016887">
    <property type="term" value="F:ATP hydrolysis activity"/>
    <property type="evidence" value="ECO:0007669"/>
    <property type="project" value="InterPro"/>
</dbReference>
<proteinExistence type="predicted"/>
<dbReference type="GO" id="GO:0006302">
    <property type="term" value="P:double-strand break repair"/>
    <property type="evidence" value="ECO:0007669"/>
    <property type="project" value="InterPro"/>
</dbReference>
<feature type="non-terminal residue" evidence="2">
    <location>
        <position position="97"/>
    </location>
</feature>
<organism evidence="2">
    <name type="scientific">marine metagenome</name>
    <dbReference type="NCBI Taxonomy" id="408172"/>
    <lineage>
        <taxon>unclassified sequences</taxon>
        <taxon>metagenomes</taxon>
        <taxon>ecological metagenomes</taxon>
    </lineage>
</organism>
<dbReference type="Gene3D" id="3.40.50.300">
    <property type="entry name" value="P-loop containing nucleotide triphosphate hydrolases"/>
    <property type="match status" value="1"/>
</dbReference>
<protein>
    <recommendedName>
        <fullName evidence="1">Rad50/SbcC-type AAA domain-containing protein</fullName>
    </recommendedName>
</protein>
<sequence length="97" mass="10741">VRLTYLVLSDIGPFRGTHILDLTSNSKSSGYAFFGQNGRGKTSIYNAMKWCLWGEVRTRVRAAGGRRVGATSRPIVGVGGNILMNREAYENDSRQEM</sequence>
<feature type="domain" description="Rad50/SbcC-type AAA" evidence="1">
    <location>
        <begin position="6"/>
        <end position="64"/>
    </location>
</feature>
<reference evidence="2" key="1">
    <citation type="submission" date="2018-05" db="EMBL/GenBank/DDBJ databases">
        <authorList>
            <person name="Lanie J.A."/>
            <person name="Ng W.-L."/>
            <person name="Kazmierczak K.M."/>
            <person name="Andrzejewski T.M."/>
            <person name="Davidsen T.M."/>
            <person name="Wayne K.J."/>
            <person name="Tettelin H."/>
            <person name="Glass J.I."/>
            <person name="Rusch D."/>
            <person name="Podicherti R."/>
            <person name="Tsui H.-C.T."/>
            <person name="Winkler M.E."/>
        </authorList>
    </citation>
    <scope>NUCLEOTIDE SEQUENCE</scope>
</reference>
<dbReference type="SUPFAM" id="SSF52540">
    <property type="entry name" value="P-loop containing nucleoside triphosphate hydrolases"/>
    <property type="match status" value="1"/>
</dbReference>
<accession>A0A382ZZV9</accession>
<dbReference type="AlphaFoldDB" id="A0A382ZZV9"/>
<feature type="non-terminal residue" evidence="2">
    <location>
        <position position="1"/>
    </location>
</feature>
<dbReference type="EMBL" id="UINC01188009">
    <property type="protein sequence ID" value="SVE01022.1"/>
    <property type="molecule type" value="Genomic_DNA"/>
</dbReference>
<evidence type="ECO:0000259" key="1">
    <source>
        <dbReference type="Pfam" id="PF13476"/>
    </source>
</evidence>
<dbReference type="InterPro" id="IPR038729">
    <property type="entry name" value="Rad50/SbcC_AAA"/>
</dbReference>
<gene>
    <name evidence="2" type="ORF">METZ01_LOCUS453876</name>
</gene>
<evidence type="ECO:0000313" key="2">
    <source>
        <dbReference type="EMBL" id="SVE01022.1"/>
    </source>
</evidence>
<name>A0A382ZZV9_9ZZZZ</name>
<dbReference type="Pfam" id="PF13476">
    <property type="entry name" value="AAA_23"/>
    <property type="match status" value="1"/>
</dbReference>